<dbReference type="AlphaFoldDB" id="A0A918MSG6"/>
<accession>A0A918MSG6</accession>
<dbReference type="EMBL" id="BMUE01000007">
    <property type="protein sequence ID" value="GGW57018.1"/>
    <property type="molecule type" value="Genomic_DNA"/>
</dbReference>
<evidence type="ECO:0000313" key="1">
    <source>
        <dbReference type="EMBL" id="GGW57018.1"/>
    </source>
</evidence>
<sequence length="75" mass="7715">MVAALPRTSARPDAGGVAARQFQEGGGQVGDVLRAADVVGEQDTVAGTGGQFMHDALSSRGPSRGRLTVIVFFRS</sequence>
<name>A0A918MSG6_9ACTN</name>
<comment type="caution">
    <text evidence="1">The sequence shown here is derived from an EMBL/GenBank/DDBJ whole genome shotgun (WGS) entry which is preliminary data.</text>
</comment>
<keyword evidence="2" id="KW-1185">Reference proteome</keyword>
<reference evidence="1" key="1">
    <citation type="journal article" date="2014" name="Int. J. Syst. Evol. Microbiol.">
        <title>Complete genome sequence of Corynebacterium casei LMG S-19264T (=DSM 44701T), isolated from a smear-ripened cheese.</title>
        <authorList>
            <consortium name="US DOE Joint Genome Institute (JGI-PGF)"/>
            <person name="Walter F."/>
            <person name="Albersmeier A."/>
            <person name="Kalinowski J."/>
            <person name="Ruckert C."/>
        </authorList>
    </citation>
    <scope>NUCLEOTIDE SEQUENCE</scope>
    <source>
        <strain evidence="1">JCM 4490</strain>
    </source>
</reference>
<dbReference type="Proteomes" id="UP000620224">
    <property type="component" value="Unassembled WGS sequence"/>
</dbReference>
<protein>
    <submittedName>
        <fullName evidence="1">Uncharacterized protein</fullName>
    </submittedName>
</protein>
<organism evidence="1 2">
    <name type="scientific">Streptomyces lucensis JCM 4490</name>
    <dbReference type="NCBI Taxonomy" id="1306176"/>
    <lineage>
        <taxon>Bacteria</taxon>
        <taxon>Bacillati</taxon>
        <taxon>Actinomycetota</taxon>
        <taxon>Actinomycetes</taxon>
        <taxon>Kitasatosporales</taxon>
        <taxon>Streptomycetaceae</taxon>
        <taxon>Streptomyces</taxon>
    </lineage>
</organism>
<proteinExistence type="predicted"/>
<evidence type="ECO:0000313" key="2">
    <source>
        <dbReference type="Proteomes" id="UP000620224"/>
    </source>
</evidence>
<reference evidence="1" key="2">
    <citation type="submission" date="2020-09" db="EMBL/GenBank/DDBJ databases">
        <authorList>
            <person name="Sun Q."/>
            <person name="Ohkuma M."/>
        </authorList>
    </citation>
    <scope>NUCLEOTIDE SEQUENCE</scope>
    <source>
        <strain evidence="1">JCM 4490</strain>
    </source>
</reference>
<gene>
    <name evidence="1" type="ORF">GCM10010503_37880</name>
</gene>